<keyword evidence="4" id="KW-1185">Reference proteome</keyword>
<protein>
    <submittedName>
        <fullName evidence="3">DNA repair exonuclease SbcCD ATPase subunit</fullName>
    </submittedName>
</protein>
<reference evidence="3 4" key="1">
    <citation type="submission" date="2020-07" db="EMBL/GenBank/DDBJ databases">
        <title>Sequencing the genomes of 1000 actinobacteria strains.</title>
        <authorList>
            <person name="Klenk H.-P."/>
        </authorList>
    </citation>
    <scope>NUCLEOTIDE SEQUENCE [LARGE SCALE GENOMIC DNA]</scope>
    <source>
        <strain evidence="3 4">DSM 15475</strain>
    </source>
</reference>
<proteinExistence type="predicted"/>
<dbReference type="RefSeq" id="WP_179540539.1">
    <property type="nucleotide sequence ID" value="NZ_BAAALL010000014.1"/>
</dbReference>
<accession>A0A7Z0K7Y2</accession>
<sequence length="209" mass="23401">MTAGAAASESEATTFEGRTDITATDDGDGRGPIAVEEPLPDVVDALLDQQRALLRELQWTYQQLDTFNRNETQRVLKNLASKIASSPAVSTETVEKAEDSLRKEVRQVGNYAQRVPSGFPKRFQQLERRLDGLEKRLSSMEQRLKALEDPLTKLSSTMTRIDRSVARISRAQDERGAVQRRVKTVVRNTVPSPVVRRVRQVISRAGADR</sequence>
<dbReference type="Proteomes" id="UP000535437">
    <property type="component" value="Unassembled WGS sequence"/>
</dbReference>
<name>A0A7Z0K7Y2_9MICC</name>
<dbReference type="AlphaFoldDB" id="A0A7Z0K7Y2"/>
<evidence type="ECO:0000313" key="3">
    <source>
        <dbReference type="EMBL" id="NYJ76999.1"/>
    </source>
</evidence>
<keyword evidence="3" id="KW-0378">Hydrolase</keyword>
<evidence type="ECO:0000256" key="2">
    <source>
        <dbReference type="SAM" id="MobiDB-lite"/>
    </source>
</evidence>
<organism evidence="3 4">
    <name type="scientific">Nesterenkonia xinjiangensis</name>
    <dbReference type="NCBI Taxonomy" id="225327"/>
    <lineage>
        <taxon>Bacteria</taxon>
        <taxon>Bacillati</taxon>
        <taxon>Actinomycetota</taxon>
        <taxon>Actinomycetes</taxon>
        <taxon>Micrococcales</taxon>
        <taxon>Micrococcaceae</taxon>
        <taxon>Nesterenkonia</taxon>
    </lineage>
</organism>
<feature type="coiled-coil region" evidence="1">
    <location>
        <begin position="123"/>
        <end position="150"/>
    </location>
</feature>
<keyword evidence="3" id="KW-0269">Exonuclease</keyword>
<dbReference type="GO" id="GO:0004527">
    <property type="term" value="F:exonuclease activity"/>
    <property type="evidence" value="ECO:0007669"/>
    <property type="project" value="UniProtKB-KW"/>
</dbReference>
<dbReference type="SUPFAM" id="SSF57997">
    <property type="entry name" value="Tropomyosin"/>
    <property type="match status" value="1"/>
</dbReference>
<gene>
    <name evidence="3" type="ORF">HNR09_000410</name>
</gene>
<keyword evidence="3" id="KW-0540">Nuclease</keyword>
<evidence type="ECO:0000313" key="4">
    <source>
        <dbReference type="Proteomes" id="UP000535437"/>
    </source>
</evidence>
<dbReference type="Gene3D" id="1.20.5.1070">
    <property type="entry name" value="Head and neck region of the ectodomain of NDV fusion glycoprotein"/>
    <property type="match status" value="1"/>
</dbReference>
<feature type="compositionally biased region" description="Low complexity" evidence="2">
    <location>
        <begin position="1"/>
        <end position="16"/>
    </location>
</feature>
<evidence type="ECO:0000256" key="1">
    <source>
        <dbReference type="SAM" id="Coils"/>
    </source>
</evidence>
<dbReference type="EMBL" id="JACCFY010000001">
    <property type="protein sequence ID" value="NYJ76999.1"/>
    <property type="molecule type" value="Genomic_DNA"/>
</dbReference>
<keyword evidence="1" id="KW-0175">Coiled coil</keyword>
<feature type="region of interest" description="Disordered" evidence="2">
    <location>
        <begin position="1"/>
        <end position="36"/>
    </location>
</feature>
<comment type="caution">
    <text evidence="3">The sequence shown here is derived from an EMBL/GenBank/DDBJ whole genome shotgun (WGS) entry which is preliminary data.</text>
</comment>